<reference evidence="10 11" key="1">
    <citation type="submission" date="2019-02" db="EMBL/GenBank/DDBJ databases">
        <title>Deep-cultivation of Planctomycetes and their phenomic and genomic characterization uncovers novel biology.</title>
        <authorList>
            <person name="Wiegand S."/>
            <person name="Jogler M."/>
            <person name="Boedeker C."/>
            <person name="Pinto D."/>
            <person name="Vollmers J."/>
            <person name="Rivas-Marin E."/>
            <person name="Kohn T."/>
            <person name="Peeters S.H."/>
            <person name="Heuer A."/>
            <person name="Rast P."/>
            <person name="Oberbeckmann S."/>
            <person name="Bunk B."/>
            <person name="Jeske O."/>
            <person name="Meyerdierks A."/>
            <person name="Storesund J.E."/>
            <person name="Kallscheuer N."/>
            <person name="Luecker S."/>
            <person name="Lage O.M."/>
            <person name="Pohl T."/>
            <person name="Merkel B.J."/>
            <person name="Hornburger P."/>
            <person name="Mueller R.-W."/>
            <person name="Bruemmer F."/>
            <person name="Labrenz M."/>
            <person name="Spormann A.M."/>
            <person name="Op Den Camp H."/>
            <person name="Overmann J."/>
            <person name="Amann R."/>
            <person name="Jetten M.S.M."/>
            <person name="Mascher T."/>
            <person name="Medema M.H."/>
            <person name="Devos D.P."/>
            <person name="Kaster A.-K."/>
            <person name="Ovreas L."/>
            <person name="Rohde M."/>
            <person name="Galperin M.Y."/>
            <person name="Jogler C."/>
        </authorList>
    </citation>
    <scope>NUCLEOTIDE SEQUENCE [LARGE SCALE GENOMIC DNA]</scope>
    <source>
        <strain evidence="10 11">Mal64</strain>
    </source>
</reference>
<dbReference type="GO" id="GO:0043952">
    <property type="term" value="P:protein transport by the Sec complex"/>
    <property type="evidence" value="ECO:0007669"/>
    <property type="project" value="TreeGrafter"/>
</dbReference>
<feature type="transmembrane region" description="Helical" evidence="9">
    <location>
        <begin position="51"/>
        <end position="71"/>
    </location>
</feature>
<feature type="transmembrane region" description="Helical" evidence="9">
    <location>
        <begin position="101"/>
        <end position="122"/>
    </location>
</feature>
<comment type="caution">
    <text evidence="10">The sequence shown here is derived from an EMBL/GenBank/DDBJ whole genome shotgun (WGS) entry which is preliminary data.</text>
</comment>
<keyword evidence="7" id="KW-0811">Translocation</keyword>
<dbReference type="GO" id="GO:0006886">
    <property type="term" value="P:intracellular protein transport"/>
    <property type="evidence" value="ECO:0007669"/>
    <property type="project" value="InterPro"/>
</dbReference>
<evidence type="ECO:0000256" key="1">
    <source>
        <dbReference type="ARBA" id="ARBA00004370"/>
    </source>
</evidence>
<dbReference type="GO" id="GO:0008320">
    <property type="term" value="F:protein transmembrane transporter activity"/>
    <property type="evidence" value="ECO:0007669"/>
    <property type="project" value="InterPro"/>
</dbReference>
<evidence type="ECO:0000256" key="3">
    <source>
        <dbReference type="ARBA" id="ARBA00022475"/>
    </source>
</evidence>
<keyword evidence="5" id="KW-0653">Protein transport</keyword>
<dbReference type="InterPro" id="IPR005807">
    <property type="entry name" value="SecE_bac"/>
</dbReference>
<dbReference type="GO" id="GO:0006605">
    <property type="term" value="P:protein targeting"/>
    <property type="evidence" value="ECO:0007669"/>
    <property type="project" value="InterPro"/>
</dbReference>
<evidence type="ECO:0000256" key="5">
    <source>
        <dbReference type="ARBA" id="ARBA00022927"/>
    </source>
</evidence>
<evidence type="ECO:0000313" key="11">
    <source>
        <dbReference type="Proteomes" id="UP000315440"/>
    </source>
</evidence>
<dbReference type="RefSeq" id="WP_231993632.1">
    <property type="nucleotide sequence ID" value="NZ_SJPQ01000002.1"/>
</dbReference>
<dbReference type="PANTHER" id="PTHR33910:SF1">
    <property type="entry name" value="PROTEIN TRANSLOCASE SUBUNIT SECE"/>
    <property type="match status" value="1"/>
</dbReference>
<feature type="transmembrane region" description="Helical" evidence="9">
    <location>
        <begin position="25"/>
        <end position="45"/>
    </location>
</feature>
<evidence type="ECO:0000256" key="4">
    <source>
        <dbReference type="ARBA" id="ARBA00022692"/>
    </source>
</evidence>
<organism evidence="10 11">
    <name type="scientific">Pseudobythopirellula maris</name>
    <dbReference type="NCBI Taxonomy" id="2527991"/>
    <lineage>
        <taxon>Bacteria</taxon>
        <taxon>Pseudomonadati</taxon>
        <taxon>Planctomycetota</taxon>
        <taxon>Planctomycetia</taxon>
        <taxon>Pirellulales</taxon>
        <taxon>Lacipirellulaceae</taxon>
        <taxon>Pseudobythopirellula</taxon>
    </lineage>
</organism>
<dbReference type="GO" id="GO:0005886">
    <property type="term" value="C:plasma membrane"/>
    <property type="evidence" value="ECO:0007669"/>
    <property type="project" value="TreeGrafter"/>
</dbReference>
<evidence type="ECO:0000256" key="6">
    <source>
        <dbReference type="ARBA" id="ARBA00022989"/>
    </source>
</evidence>
<keyword evidence="2" id="KW-0813">Transport</keyword>
<dbReference type="InterPro" id="IPR038379">
    <property type="entry name" value="SecE_sf"/>
</dbReference>
<gene>
    <name evidence="10" type="ORF">Mal64_16150</name>
</gene>
<name>A0A5C5ZNY3_9BACT</name>
<keyword evidence="3" id="KW-1003">Cell membrane</keyword>
<sequence>MAAYLQELFNFGLYKRTQGRYARQVTMYALMVLVACGVWSLRGWLEGQGASAGMAIATPLAVLALGFWASFRLVHLPQFADFLISVEAEMNKVAWPSQGKLIRASVVVILVIFLLAALLFAYDLIWKSVFGALLG</sequence>
<dbReference type="Gene3D" id="1.20.5.1030">
    <property type="entry name" value="Preprotein translocase secy subunit"/>
    <property type="match status" value="1"/>
</dbReference>
<dbReference type="EMBL" id="SJPQ01000002">
    <property type="protein sequence ID" value="TWT88143.1"/>
    <property type="molecule type" value="Genomic_DNA"/>
</dbReference>
<dbReference type="InterPro" id="IPR001901">
    <property type="entry name" value="Translocase_SecE/Sec61-g"/>
</dbReference>
<evidence type="ECO:0000256" key="7">
    <source>
        <dbReference type="ARBA" id="ARBA00023010"/>
    </source>
</evidence>
<evidence type="ECO:0000313" key="10">
    <source>
        <dbReference type="EMBL" id="TWT88143.1"/>
    </source>
</evidence>
<proteinExistence type="predicted"/>
<keyword evidence="11" id="KW-1185">Reference proteome</keyword>
<evidence type="ECO:0000256" key="2">
    <source>
        <dbReference type="ARBA" id="ARBA00022448"/>
    </source>
</evidence>
<dbReference type="GO" id="GO:0009306">
    <property type="term" value="P:protein secretion"/>
    <property type="evidence" value="ECO:0007669"/>
    <property type="project" value="InterPro"/>
</dbReference>
<comment type="subcellular location">
    <subcellularLocation>
        <location evidence="1">Membrane</location>
    </subcellularLocation>
</comment>
<dbReference type="NCBIfam" id="TIGR00964">
    <property type="entry name" value="secE_bact"/>
    <property type="match status" value="1"/>
</dbReference>
<dbReference type="AlphaFoldDB" id="A0A5C5ZNY3"/>
<evidence type="ECO:0000256" key="9">
    <source>
        <dbReference type="SAM" id="Phobius"/>
    </source>
</evidence>
<keyword evidence="6 9" id="KW-1133">Transmembrane helix</keyword>
<keyword evidence="8 9" id="KW-0472">Membrane</keyword>
<keyword evidence="4 9" id="KW-0812">Transmembrane</keyword>
<protein>
    <submittedName>
        <fullName evidence="10">Preprotein translocase subunit SecE</fullName>
    </submittedName>
</protein>
<evidence type="ECO:0000256" key="8">
    <source>
        <dbReference type="ARBA" id="ARBA00023136"/>
    </source>
</evidence>
<accession>A0A5C5ZNY3</accession>
<dbReference type="PANTHER" id="PTHR33910">
    <property type="entry name" value="PROTEIN TRANSLOCASE SUBUNIT SECE"/>
    <property type="match status" value="1"/>
</dbReference>
<dbReference type="Proteomes" id="UP000315440">
    <property type="component" value="Unassembled WGS sequence"/>
</dbReference>
<dbReference type="Pfam" id="PF00584">
    <property type="entry name" value="SecE"/>
    <property type="match status" value="1"/>
</dbReference>